<gene>
    <name evidence="1" type="ORF">MSG28_012479</name>
</gene>
<reference evidence="1 2" key="1">
    <citation type="journal article" date="2022" name="Genome Biol. Evol.">
        <title>The Spruce Budworm Genome: Reconstructing the Evolutionary History of Antifreeze Proteins.</title>
        <authorList>
            <person name="Beliveau C."/>
            <person name="Gagne P."/>
            <person name="Picq S."/>
            <person name="Vernygora O."/>
            <person name="Keeling C.I."/>
            <person name="Pinkney K."/>
            <person name="Doucet D."/>
            <person name="Wen F."/>
            <person name="Johnston J.S."/>
            <person name="Maaroufi H."/>
            <person name="Boyle B."/>
            <person name="Laroche J."/>
            <person name="Dewar K."/>
            <person name="Juretic N."/>
            <person name="Blackburn G."/>
            <person name="Nisole A."/>
            <person name="Brunet B."/>
            <person name="Brandao M."/>
            <person name="Lumley L."/>
            <person name="Duan J."/>
            <person name="Quan G."/>
            <person name="Lucarotti C.J."/>
            <person name="Roe A.D."/>
            <person name="Sperling F.A.H."/>
            <person name="Levesque R.C."/>
            <person name="Cusson M."/>
        </authorList>
    </citation>
    <scope>NUCLEOTIDE SEQUENCE [LARGE SCALE GENOMIC DNA]</scope>
    <source>
        <strain evidence="1">Glfc:IPQL:Cfum</strain>
    </source>
</reference>
<proteinExistence type="predicted"/>
<evidence type="ECO:0000313" key="2">
    <source>
        <dbReference type="Proteomes" id="UP001064048"/>
    </source>
</evidence>
<evidence type="ECO:0000313" key="1">
    <source>
        <dbReference type="EMBL" id="KAI8434460.1"/>
    </source>
</evidence>
<comment type="caution">
    <text evidence="1">The sequence shown here is derived from an EMBL/GenBank/DDBJ whole genome shotgun (WGS) entry which is preliminary data.</text>
</comment>
<accession>A0ACC0KDY4</accession>
<keyword evidence="2" id="KW-1185">Reference proteome</keyword>
<dbReference type="Proteomes" id="UP001064048">
    <property type="component" value="Chromosome 21"/>
</dbReference>
<organism evidence="1 2">
    <name type="scientific">Choristoneura fumiferana</name>
    <name type="common">Spruce budworm moth</name>
    <name type="synonym">Archips fumiferana</name>
    <dbReference type="NCBI Taxonomy" id="7141"/>
    <lineage>
        <taxon>Eukaryota</taxon>
        <taxon>Metazoa</taxon>
        <taxon>Ecdysozoa</taxon>
        <taxon>Arthropoda</taxon>
        <taxon>Hexapoda</taxon>
        <taxon>Insecta</taxon>
        <taxon>Pterygota</taxon>
        <taxon>Neoptera</taxon>
        <taxon>Endopterygota</taxon>
        <taxon>Lepidoptera</taxon>
        <taxon>Glossata</taxon>
        <taxon>Ditrysia</taxon>
        <taxon>Tortricoidea</taxon>
        <taxon>Tortricidae</taxon>
        <taxon>Tortricinae</taxon>
        <taxon>Choristoneura</taxon>
    </lineage>
</organism>
<dbReference type="EMBL" id="CM046121">
    <property type="protein sequence ID" value="KAI8434460.1"/>
    <property type="molecule type" value="Genomic_DNA"/>
</dbReference>
<protein>
    <submittedName>
        <fullName evidence="1">Uncharacterized protein</fullName>
    </submittedName>
</protein>
<name>A0ACC0KDY4_CHOFU</name>
<sequence length="994" mass="107216">MELGGDLISKQAVLCHRVLRLARTVAGAADLGASEWRSLLLLLLSAARALLSPPAPHHPAADQLCRRVLAVLLEVWLLACHSSAGKWRYCSKCASWRVIGEEDTNLVPPDMSAEAVMQSWYRILHTIGNPVDLCRPHVISQTPDFLQFSVHVAGYGTASERWALGRGSERWWEAGVSGAGPAEEGDTPPAHRRLAKSFSVAGKARDKNEKGTPRSSLIGLTGGGSRPASVAPTTPPNSITSQARAEGTPPPPSLSDATSKLNMAAYQPGKTKNYSRVLADREPPLECAGADKRELRKAAISALLSLVAFPYHYRDLPVPEFPGCNDAGMTIGEYARGKISLICVTAVQVETSDALAVPLLSALYLCVRHNAFAAPGGRAHSAPPGSTMSHSTDYKARSDGGGAEPALDDLVADLDPTSPLFEAIERKRAVRWICDYISIQCSRPPQAHSRDLHSCVVAAYSCLASWLCPALLADPDCLAALMEVVELGISGTKSQGKPGEPPKMKDEKELKPVSMRVRDAAESLLMLILEQVGSEPGGAGWCRLDERWLAALGHGRLRHYVADGNILLSLLEEPLANSQEPQPTLIVIIRCGWGRFAWSMSNRGAPRSGARGGGAACARPVDMLEPPPRPPPVCRPLPPAPPPCAVAFPSLEAVLRQLNDPEAPALFKLLEQQAALEKRVQESENNACIPPEPVTEFQTARLFLSHFGYLNIGGDRKRAARDILANAHRPPPPAFARMLRGLGKPVRVRGHPGWTGHVATSYDAEPEYAPAPAPPPVAPTTPSIYDGREQVLYWSDASNEIAFVVPSGYEVEEDDKQSDIVKNDTDGSCLSTSSEKAAGSCWDVSSNSSGAPSYERSISESDKGERGRSSLNEKVRALSLDLDKQPGAQGLTGSGRRNRDFTTKILIFWLEDFEDHLNLPIDDLLRYCETGQPWRRHEVVVYSVGARASGLVRVAAARAGARCAPARNWRPRCCPPACAAPPRMRTTHTATPPM</sequence>